<feature type="domain" description="DUF6314" evidence="6">
    <location>
        <begin position="567"/>
        <end position="741"/>
    </location>
</feature>
<evidence type="ECO:0000256" key="1">
    <source>
        <dbReference type="ARBA" id="ARBA00009183"/>
    </source>
</evidence>
<evidence type="ECO:0000256" key="5">
    <source>
        <dbReference type="ARBA" id="ARBA00023002"/>
    </source>
</evidence>
<keyword evidence="5" id="KW-0560">Oxidoreductase</keyword>
<dbReference type="InterPro" id="IPR050346">
    <property type="entry name" value="FMO-like"/>
</dbReference>
<gene>
    <name evidence="7" type="ORF">MAC_03966</name>
</gene>
<dbReference type="PRINTS" id="PR00370">
    <property type="entry name" value="FMOXYGENASE"/>
</dbReference>
<keyword evidence="2" id="KW-0285">Flavoprotein</keyword>
<dbReference type="PANTHER" id="PTHR23023">
    <property type="entry name" value="DIMETHYLANILINE MONOOXYGENASE"/>
    <property type="match status" value="1"/>
</dbReference>
<dbReference type="OrthoDB" id="66881at2759"/>
<dbReference type="GO" id="GO:0050661">
    <property type="term" value="F:NADP binding"/>
    <property type="evidence" value="ECO:0007669"/>
    <property type="project" value="InterPro"/>
</dbReference>
<dbReference type="SUPFAM" id="SSF51905">
    <property type="entry name" value="FAD/NAD(P)-binding domain"/>
    <property type="match status" value="1"/>
</dbReference>
<keyword evidence="4" id="KW-0521">NADP</keyword>
<accession>E9E268</accession>
<dbReference type="InParanoid" id="E9E268"/>
<dbReference type="eggNOG" id="KOG1399">
    <property type="taxonomic scope" value="Eukaryota"/>
</dbReference>
<dbReference type="KEGG" id="maw:19248277"/>
<dbReference type="InterPro" id="IPR020946">
    <property type="entry name" value="Flavin_mOase-like"/>
</dbReference>
<evidence type="ECO:0000313" key="8">
    <source>
        <dbReference type="Proteomes" id="UP000002499"/>
    </source>
</evidence>
<keyword evidence="8" id="KW-1185">Reference proteome</keyword>
<dbReference type="AlphaFoldDB" id="E9E268"/>
<protein>
    <submittedName>
        <fullName evidence="7">Pyridine nucleotide-disulfide oxidoreductase, putative</fullName>
    </submittedName>
</protein>
<name>E9E268_METAQ</name>
<dbReference type="Gene3D" id="3.50.50.60">
    <property type="entry name" value="FAD/NAD(P)-binding domain"/>
    <property type="match status" value="1"/>
</dbReference>
<organism evidence="8">
    <name type="scientific">Metarhizium acridum (strain CQMa 102)</name>
    <dbReference type="NCBI Taxonomy" id="655827"/>
    <lineage>
        <taxon>Eukaryota</taxon>
        <taxon>Fungi</taxon>
        <taxon>Dikarya</taxon>
        <taxon>Ascomycota</taxon>
        <taxon>Pezizomycotina</taxon>
        <taxon>Sordariomycetes</taxon>
        <taxon>Hypocreomycetidae</taxon>
        <taxon>Hypocreales</taxon>
        <taxon>Clavicipitaceae</taxon>
        <taxon>Metarhizium</taxon>
    </lineage>
</organism>
<dbReference type="EMBL" id="GL698494">
    <property type="protein sequence ID" value="EFY89984.1"/>
    <property type="molecule type" value="Genomic_DNA"/>
</dbReference>
<dbReference type="Proteomes" id="UP000002499">
    <property type="component" value="Unassembled WGS sequence"/>
</dbReference>
<dbReference type="GO" id="GO:0004499">
    <property type="term" value="F:N,N-dimethylaniline monooxygenase activity"/>
    <property type="evidence" value="ECO:0007669"/>
    <property type="project" value="InterPro"/>
</dbReference>
<dbReference type="GeneID" id="19248277"/>
<evidence type="ECO:0000313" key="7">
    <source>
        <dbReference type="EMBL" id="EFY89984.1"/>
    </source>
</evidence>
<sequence>MPKSVCIVGAGPSGLLAAKNLLCNAPKGCFKVTVFDAHDGIGGLWPTSKTDTKRQVHPLMVANQSKHTMQFSDHAWEDGAPQLPRAWQVGRYLEKYMSRYLSSHPDFSLHLNTRVVRAEQRDGDGSGWDVRLESGGREQTQHFEHLVVASGYFGKPITPEGVSLAPSAAIPIIHSSQYRHLKNLLRTRSSAKGKILVVGGQMSGVEVAGTIASHLSSATNSPNDFSVPDIDQCSIHHIIQRPIWVFPLHTTAEPNAAAAPFLPLDFSSYNRNNRPLPLVNTQGHVDEKTAQVVNGIFQNALGTDQSAFSSLLYVDDAAKTQPPYLAVSDWYCDFVRSGLISLSNGKFESLNGNTAKLDNGTQIEDVVAVVLATGFDPSPCISYLPSQVLKTLNHSPQHTEQPLALAFHATHHPDITGLGFVGFYRSPYWGVMQMQARFLAQYWSTPIDALPQALELKLKSDTSIQRTLDLRDDARLSQFPMGDYPFLMQEFSEALSIPRVDPLLSGIPTLSYNNLPLDMLTPARYASPSDDASAKADAEKMRQDTVNVAMDGLTTPRFIPRAVFRSLLGTWKLERELTSRLPTHPSGHFSGTARFLLRDKTSDGLQCARQGLGLSDPHEDGGMEYLYIEDGEFKTEQGFGFRASRRYVWRYDEKKESLTVWFAKPGDPKRADYLFHEIEFLQPENGREEGWSAKAGHLCIDDYYDVKYNFAFQAVNLKNWSIEYTVKGPKKDYSIKGGYTR</sequence>
<proteinExistence type="inferred from homology"/>
<dbReference type="InterPro" id="IPR036188">
    <property type="entry name" value="FAD/NAD-bd_sf"/>
</dbReference>
<evidence type="ECO:0000259" key="6">
    <source>
        <dbReference type="Pfam" id="PF19834"/>
    </source>
</evidence>
<dbReference type="Pfam" id="PF19834">
    <property type="entry name" value="DUF6314"/>
    <property type="match status" value="1"/>
</dbReference>
<dbReference type="InterPro" id="IPR045632">
    <property type="entry name" value="DUF6314"/>
</dbReference>
<comment type="similarity">
    <text evidence="1">Belongs to the FMO family.</text>
</comment>
<dbReference type="InterPro" id="IPR000960">
    <property type="entry name" value="Flavin_mOase"/>
</dbReference>
<dbReference type="HOGENOM" id="CLU_023116_0_0_1"/>
<evidence type="ECO:0000256" key="4">
    <source>
        <dbReference type="ARBA" id="ARBA00022857"/>
    </source>
</evidence>
<evidence type="ECO:0000256" key="3">
    <source>
        <dbReference type="ARBA" id="ARBA00022827"/>
    </source>
</evidence>
<dbReference type="GO" id="GO:0050660">
    <property type="term" value="F:flavin adenine dinucleotide binding"/>
    <property type="evidence" value="ECO:0007669"/>
    <property type="project" value="InterPro"/>
</dbReference>
<evidence type="ECO:0000256" key="2">
    <source>
        <dbReference type="ARBA" id="ARBA00022630"/>
    </source>
</evidence>
<dbReference type="OMA" id="GQFPMGD"/>
<reference evidence="7 8" key="1">
    <citation type="journal article" date="2011" name="PLoS Genet.">
        <title>Genome sequencing and comparative transcriptomics of the model entomopathogenic fungi Metarhizium anisopliae and M. acridum.</title>
        <authorList>
            <person name="Gao Q."/>
            <person name="Jin K."/>
            <person name="Ying S.H."/>
            <person name="Zhang Y."/>
            <person name="Xiao G."/>
            <person name="Shang Y."/>
            <person name="Duan Z."/>
            <person name="Hu X."/>
            <person name="Xie X.Q."/>
            <person name="Zhou G."/>
            <person name="Peng G."/>
            <person name="Luo Z."/>
            <person name="Huang W."/>
            <person name="Wang B."/>
            <person name="Fang W."/>
            <person name="Wang S."/>
            <person name="Zhong Y."/>
            <person name="Ma L.J."/>
            <person name="St Leger R.J."/>
            <person name="Zhao G.P."/>
            <person name="Pei Y."/>
            <person name="Feng M.G."/>
            <person name="Xia Y."/>
            <person name="Wang C."/>
        </authorList>
    </citation>
    <scope>NUCLEOTIDE SEQUENCE [LARGE SCALE GENOMIC DNA]</scope>
    <source>
        <strain evidence="7 8">CQMa 102</strain>
    </source>
</reference>
<keyword evidence="3" id="KW-0274">FAD</keyword>
<dbReference type="Pfam" id="PF00743">
    <property type="entry name" value="FMO-like"/>
    <property type="match status" value="1"/>
</dbReference>